<dbReference type="AlphaFoldDB" id="A0A6I3M9I6"/>
<dbReference type="CDD" id="cd07247">
    <property type="entry name" value="SgaA_N_like"/>
    <property type="match status" value="2"/>
</dbReference>
<dbReference type="InterPro" id="IPR029068">
    <property type="entry name" value="Glyas_Bleomycin-R_OHBP_Dase"/>
</dbReference>
<dbReference type="Gene3D" id="3.10.180.10">
    <property type="entry name" value="2,3-Dihydroxybiphenyl 1,2-Dioxygenase, domain 1"/>
    <property type="match status" value="2"/>
</dbReference>
<accession>A0A6I3M9I6</accession>
<dbReference type="InterPro" id="IPR004360">
    <property type="entry name" value="Glyas_Fos-R_dOase_dom"/>
</dbReference>
<feature type="domain" description="VOC" evidence="1">
    <location>
        <begin position="163"/>
        <end position="277"/>
    </location>
</feature>
<dbReference type="SUPFAM" id="SSF54593">
    <property type="entry name" value="Glyoxalase/Bleomycin resistance protein/Dihydroxybiphenyl dioxygenase"/>
    <property type="match status" value="2"/>
</dbReference>
<protein>
    <submittedName>
        <fullName evidence="2">VOC family protein</fullName>
    </submittedName>
</protein>
<evidence type="ECO:0000313" key="3">
    <source>
        <dbReference type="Proteomes" id="UP000433071"/>
    </source>
</evidence>
<reference evidence="2 3" key="1">
    <citation type="submission" date="2019-11" db="EMBL/GenBank/DDBJ databases">
        <title>Agromyces kandeliae sp. nov., isolated from mangrove soil.</title>
        <authorList>
            <person name="Wang R."/>
        </authorList>
    </citation>
    <scope>NUCLEOTIDE SEQUENCE [LARGE SCALE GENOMIC DNA]</scope>
    <source>
        <strain evidence="2 3">JCM 11433</strain>
    </source>
</reference>
<gene>
    <name evidence="2" type="ORF">GJ743_16000</name>
</gene>
<dbReference type="InterPro" id="IPR037523">
    <property type="entry name" value="VOC_core"/>
</dbReference>
<sequence>MLASGSATFCDGAAAPMHRLEARMPGSDDLVAGAPAWVDLTTTDLDGAIDFYTRVFGWTADRSADERYGGYTTFLLDGKRVAGAGSRSDDDPSPPHWSVYLLTWNAAATSERIAEAGGTVLFEPIDIPEMGVMGLAIDATGAVVGYWQPGGLPGFDAFDETGAATRFELAASDFDAAERFYAHAFHWDIEHGEGEPRYAVYRHAGRTFARILDAAELLGADLPPSWHVGFQVDDIEATVARAVAAGGTLVVPPWDVPDGRRAGLSDPSGAYFVVASPTAATSEPAASAASATPETAG</sequence>
<evidence type="ECO:0000313" key="2">
    <source>
        <dbReference type="EMBL" id="MTH69875.1"/>
    </source>
</evidence>
<keyword evidence="3" id="KW-1185">Reference proteome</keyword>
<dbReference type="OrthoDB" id="9793039at2"/>
<dbReference type="PROSITE" id="PS51819">
    <property type="entry name" value="VOC"/>
    <property type="match status" value="2"/>
</dbReference>
<dbReference type="InterPro" id="IPR052164">
    <property type="entry name" value="Anthracycline_SecMetBiosynth"/>
</dbReference>
<proteinExistence type="predicted"/>
<dbReference type="EMBL" id="WMLB01000037">
    <property type="protein sequence ID" value="MTH69875.1"/>
    <property type="molecule type" value="Genomic_DNA"/>
</dbReference>
<dbReference type="Proteomes" id="UP000433071">
    <property type="component" value="Unassembled WGS sequence"/>
</dbReference>
<organism evidence="2 3">
    <name type="scientific">Agromyces bracchium</name>
    <dbReference type="NCBI Taxonomy" id="88376"/>
    <lineage>
        <taxon>Bacteria</taxon>
        <taxon>Bacillati</taxon>
        <taxon>Actinomycetota</taxon>
        <taxon>Actinomycetes</taxon>
        <taxon>Micrococcales</taxon>
        <taxon>Microbacteriaceae</taxon>
        <taxon>Agromyces</taxon>
    </lineage>
</organism>
<evidence type="ECO:0000259" key="1">
    <source>
        <dbReference type="PROSITE" id="PS51819"/>
    </source>
</evidence>
<dbReference type="Pfam" id="PF00903">
    <property type="entry name" value="Glyoxalase"/>
    <property type="match status" value="2"/>
</dbReference>
<name>A0A6I3M9I6_9MICO</name>
<dbReference type="PANTHER" id="PTHR33993:SF10">
    <property type="entry name" value="CONSERVED PROTEIN"/>
    <property type="match status" value="1"/>
</dbReference>
<feature type="domain" description="VOC" evidence="1">
    <location>
        <begin position="34"/>
        <end position="149"/>
    </location>
</feature>
<comment type="caution">
    <text evidence="2">The sequence shown here is derived from an EMBL/GenBank/DDBJ whole genome shotgun (WGS) entry which is preliminary data.</text>
</comment>
<dbReference type="PANTHER" id="PTHR33993">
    <property type="entry name" value="GLYOXALASE-RELATED"/>
    <property type="match status" value="1"/>
</dbReference>